<dbReference type="Gene3D" id="3.30.565.10">
    <property type="entry name" value="Histidine kinase-like ATPase, C-terminal domain"/>
    <property type="match status" value="1"/>
</dbReference>
<dbReference type="EMBL" id="SZON01000644">
    <property type="protein sequence ID" value="TKI94718.1"/>
    <property type="molecule type" value="Genomic_DNA"/>
</dbReference>
<dbReference type="AlphaFoldDB" id="A0A4U2N0R2"/>
<protein>
    <recommendedName>
        <fullName evidence="2">histidine kinase</fullName>
        <ecNumber evidence="2">2.7.13.3</ecNumber>
    </recommendedName>
</protein>
<dbReference type="PRINTS" id="PR00344">
    <property type="entry name" value="BCTRLSENSOR"/>
</dbReference>
<evidence type="ECO:0000313" key="10">
    <source>
        <dbReference type="EMBL" id="TKH17727.1"/>
    </source>
</evidence>
<dbReference type="Pfam" id="PF14689">
    <property type="entry name" value="SPOB_a"/>
    <property type="match status" value="1"/>
</dbReference>
<dbReference type="InterPro" id="IPR039506">
    <property type="entry name" value="SPOB_a"/>
</dbReference>
<dbReference type="Proteomes" id="UP000305222">
    <property type="component" value="Unassembled WGS sequence"/>
</dbReference>
<dbReference type="InterPro" id="IPR036890">
    <property type="entry name" value="HATPase_C_sf"/>
</dbReference>
<feature type="non-terminal residue" evidence="10">
    <location>
        <position position="1"/>
    </location>
</feature>
<dbReference type="InterPro" id="IPR016120">
    <property type="entry name" value="Sig_transdc_His_kin_SpoOB"/>
</dbReference>
<dbReference type="SUPFAM" id="SSF55874">
    <property type="entry name" value="ATPase domain of HSP90 chaperone/DNA topoisomerase II/histidine kinase"/>
    <property type="match status" value="1"/>
</dbReference>
<dbReference type="InterPro" id="IPR004358">
    <property type="entry name" value="Sig_transdc_His_kin-like_C"/>
</dbReference>
<keyword evidence="6" id="KW-0418">Kinase</keyword>
<evidence type="ECO:0000256" key="7">
    <source>
        <dbReference type="ARBA" id="ARBA00022840"/>
    </source>
</evidence>
<accession>A0A4U2N0R2</accession>
<dbReference type="Pfam" id="PF02518">
    <property type="entry name" value="HATPase_c"/>
    <property type="match status" value="1"/>
</dbReference>
<gene>
    <name evidence="10" type="ORF">FC694_07915</name>
    <name evidence="11" type="ORF">FC699_14960</name>
</gene>
<keyword evidence="4" id="KW-0808">Transferase</keyword>
<dbReference type="Proteomes" id="UP000306037">
    <property type="component" value="Unassembled WGS sequence"/>
</dbReference>
<dbReference type="EC" id="2.7.13.3" evidence="2"/>
<evidence type="ECO:0000259" key="9">
    <source>
        <dbReference type="PROSITE" id="PS50109"/>
    </source>
</evidence>
<evidence type="ECO:0000256" key="5">
    <source>
        <dbReference type="ARBA" id="ARBA00022741"/>
    </source>
</evidence>
<dbReference type="PANTHER" id="PTHR43547:SF10">
    <property type="entry name" value="SENSOR HISTIDINE KINASE DCUS"/>
    <property type="match status" value="1"/>
</dbReference>
<dbReference type="SUPFAM" id="SSF55890">
    <property type="entry name" value="Sporulation response regulatory protein Spo0B"/>
    <property type="match status" value="1"/>
</dbReference>
<evidence type="ECO:0000256" key="2">
    <source>
        <dbReference type="ARBA" id="ARBA00012438"/>
    </source>
</evidence>
<dbReference type="InterPro" id="IPR005467">
    <property type="entry name" value="His_kinase_dom"/>
</dbReference>
<name>A0A4U2N0R2_9BACI</name>
<proteinExistence type="predicted"/>
<evidence type="ECO:0000256" key="3">
    <source>
        <dbReference type="ARBA" id="ARBA00022553"/>
    </source>
</evidence>
<keyword evidence="3" id="KW-0597">Phosphoprotein</keyword>
<keyword evidence="5" id="KW-0547">Nucleotide-binding</keyword>
<dbReference type="Gene3D" id="1.10.287.130">
    <property type="match status" value="1"/>
</dbReference>
<evidence type="ECO:0000313" key="13">
    <source>
        <dbReference type="Proteomes" id="UP000306037"/>
    </source>
</evidence>
<dbReference type="SMART" id="SM00387">
    <property type="entry name" value="HATPase_c"/>
    <property type="match status" value="1"/>
</dbReference>
<evidence type="ECO:0000256" key="4">
    <source>
        <dbReference type="ARBA" id="ARBA00022679"/>
    </source>
</evidence>
<evidence type="ECO:0000256" key="6">
    <source>
        <dbReference type="ARBA" id="ARBA00022777"/>
    </source>
</evidence>
<evidence type="ECO:0000313" key="11">
    <source>
        <dbReference type="EMBL" id="TKI94718.1"/>
    </source>
</evidence>
<keyword evidence="8" id="KW-0902">Two-component regulatory system</keyword>
<dbReference type="GO" id="GO:0005524">
    <property type="term" value="F:ATP binding"/>
    <property type="evidence" value="ECO:0007669"/>
    <property type="project" value="UniProtKB-KW"/>
</dbReference>
<dbReference type="EMBL" id="SZOM01000051">
    <property type="protein sequence ID" value="TKH17727.1"/>
    <property type="molecule type" value="Genomic_DNA"/>
</dbReference>
<evidence type="ECO:0000256" key="1">
    <source>
        <dbReference type="ARBA" id="ARBA00000085"/>
    </source>
</evidence>
<comment type="catalytic activity">
    <reaction evidence="1">
        <text>ATP + protein L-histidine = ADP + protein N-phospho-L-histidine.</text>
        <dbReference type="EC" id="2.7.13.3"/>
    </reaction>
</comment>
<feature type="domain" description="Histidine kinase" evidence="9">
    <location>
        <begin position="9"/>
        <end position="220"/>
    </location>
</feature>
<organism evidence="10 13">
    <name type="scientific">Bacillus wiedmannii</name>
    <dbReference type="NCBI Taxonomy" id="1890302"/>
    <lineage>
        <taxon>Bacteria</taxon>
        <taxon>Bacillati</taxon>
        <taxon>Bacillota</taxon>
        <taxon>Bacilli</taxon>
        <taxon>Bacillales</taxon>
        <taxon>Bacillaceae</taxon>
        <taxon>Bacillus</taxon>
        <taxon>Bacillus cereus group</taxon>
    </lineage>
</organism>
<comment type="caution">
    <text evidence="10">The sequence shown here is derived from an EMBL/GenBank/DDBJ whole genome shotgun (WGS) entry which is preliminary data.</text>
</comment>
<sequence length="225" mass="25527">AIATFRDKTEIRKLAEELTGIRLYAEALRAQSHEFMNKMHVVLGLTHMKQYEELQKYISGMVSEHQYEIGGIMKRIKSPVFAGFLLGKLSYAREKNIKLIISEDSYMPEMDDESITHELITIVGNLIDNALEAVMDCEKKQVEVEIQYGDTLTITVQDTGKGIQEEIGVLFTKGYSTKGDNRGYGLYLVKESIQRINGKIHMHSLVGKGTTITIEIPRGRDERQI</sequence>
<dbReference type="GO" id="GO:0000155">
    <property type="term" value="F:phosphorelay sensor kinase activity"/>
    <property type="evidence" value="ECO:0007669"/>
    <property type="project" value="InterPro"/>
</dbReference>
<dbReference type="PROSITE" id="PS50109">
    <property type="entry name" value="HIS_KIN"/>
    <property type="match status" value="1"/>
</dbReference>
<reference evidence="12 13" key="1">
    <citation type="journal article" date="2019" name="Environ. Microbiol.">
        <title>An active ?-lactamase is a part of an orchestrated cell wall stress resistance network of Bacillus subtilis and related rhizosphere species.</title>
        <authorList>
            <person name="Bucher T."/>
            <person name="Keren-Paz A."/>
            <person name="Hausser J."/>
            <person name="Olender T."/>
            <person name="Cytryn E."/>
            <person name="Kolodkin-Gal I."/>
        </authorList>
    </citation>
    <scope>NUCLEOTIDE SEQUENCE [LARGE SCALE GENOMIC DNA]</scope>
    <source>
        <strain evidence="11 12">I5</strain>
        <strain evidence="10 13">I71</strain>
    </source>
</reference>
<keyword evidence="7" id="KW-0067">ATP-binding</keyword>
<dbReference type="PANTHER" id="PTHR43547">
    <property type="entry name" value="TWO-COMPONENT HISTIDINE KINASE"/>
    <property type="match status" value="1"/>
</dbReference>
<dbReference type="RefSeq" id="WP_137051421.1">
    <property type="nucleotide sequence ID" value="NZ_SZOM01000051.1"/>
</dbReference>
<evidence type="ECO:0000313" key="12">
    <source>
        <dbReference type="Proteomes" id="UP000305222"/>
    </source>
</evidence>
<evidence type="ECO:0000256" key="8">
    <source>
        <dbReference type="ARBA" id="ARBA00023012"/>
    </source>
</evidence>
<dbReference type="InterPro" id="IPR003594">
    <property type="entry name" value="HATPase_dom"/>
</dbReference>
<dbReference type="FunFam" id="1.10.287.130:FF:000011">
    <property type="entry name" value="Sensor histidine kinase DcuS"/>
    <property type="match status" value="1"/>
</dbReference>